<protein>
    <recommendedName>
        <fullName evidence="1">DUF985 domain-containing protein</fullName>
    </recommendedName>
</protein>
<gene>
    <name evidence="2" type="ORF">AVDCRST_MAG11-3331</name>
</gene>
<dbReference type="PANTHER" id="PTHR33387">
    <property type="entry name" value="RMLC-LIKE JELLY ROLL FOLD PROTEIN"/>
    <property type="match status" value="1"/>
</dbReference>
<organism evidence="2">
    <name type="scientific">uncultured Gemmatimonadaceae bacterium</name>
    <dbReference type="NCBI Taxonomy" id="246130"/>
    <lineage>
        <taxon>Bacteria</taxon>
        <taxon>Pseudomonadati</taxon>
        <taxon>Gemmatimonadota</taxon>
        <taxon>Gemmatimonadia</taxon>
        <taxon>Gemmatimonadales</taxon>
        <taxon>Gemmatimonadaceae</taxon>
        <taxon>environmental samples</taxon>
    </lineage>
</organism>
<dbReference type="InterPro" id="IPR014710">
    <property type="entry name" value="RmlC-like_jellyroll"/>
</dbReference>
<evidence type="ECO:0000259" key="1">
    <source>
        <dbReference type="Pfam" id="PF06172"/>
    </source>
</evidence>
<dbReference type="SUPFAM" id="SSF51182">
    <property type="entry name" value="RmlC-like cupins"/>
    <property type="match status" value="1"/>
</dbReference>
<dbReference type="CDD" id="cd06121">
    <property type="entry name" value="cupin_YML079wp"/>
    <property type="match status" value="1"/>
</dbReference>
<dbReference type="InterPro" id="IPR011051">
    <property type="entry name" value="RmlC_Cupin_sf"/>
</dbReference>
<feature type="domain" description="DUF985" evidence="1">
    <location>
        <begin position="8"/>
        <end position="141"/>
    </location>
</feature>
<name>A0A6J4M741_9BACT</name>
<reference evidence="2" key="1">
    <citation type="submission" date="2020-02" db="EMBL/GenBank/DDBJ databases">
        <authorList>
            <person name="Meier V. D."/>
        </authorList>
    </citation>
    <scope>NUCLEOTIDE SEQUENCE</scope>
    <source>
        <strain evidence="2">AVDCRST_MAG11</strain>
    </source>
</reference>
<evidence type="ECO:0000313" key="2">
    <source>
        <dbReference type="EMBL" id="CAA9347710.1"/>
    </source>
</evidence>
<dbReference type="Gene3D" id="2.60.120.10">
    <property type="entry name" value="Jelly Rolls"/>
    <property type="match status" value="1"/>
</dbReference>
<dbReference type="EMBL" id="CADCTU010000724">
    <property type="protein sequence ID" value="CAA9347710.1"/>
    <property type="molecule type" value="Genomic_DNA"/>
</dbReference>
<accession>A0A6J4M741</accession>
<dbReference type="InterPro" id="IPR009327">
    <property type="entry name" value="Cupin_DUF985"/>
</dbReference>
<dbReference type="Pfam" id="PF06172">
    <property type="entry name" value="Cupin_5"/>
    <property type="match status" value="1"/>
</dbReference>
<proteinExistence type="predicted"/>
<dbReference type="PANTHER" id="PTHR33387:SF3">
    <property type="entry name" value="DUF985 DOMAIN-CONTAINING PROTEIN"/>
    <property type="match status" value="1"/>
</dbReference>
<dbReference type="InterPro" id="IPR039935">
    <property type="entry name" value="YML079W-like"/>
</dbReference>
<dbReference type="AlphaFoldDB" id="A0A6J4M741"/>
<sequence>MTARRAAALIEALGLQPHPEGGFYRELFRSTAAVTPDDARGARAALTTIYYLLPAGAVSRWHRVASDEVWHLYEGGPLELLELADPAGPLVRRRLAPVGADGDGPVHTVPAGVWQAARPLGDYALAGCTVGPGFDFADFAFLAADPAGAAAVRAAWPDAAALV</sequence>